<dbReference type="SMART" id="SM00448">
    <property type="entry name" value="REC"/>
    <property type="match status" value="1"/>
</dbReference>
<dbReference type="Gene3D" id="3.30.70.270">
    <property type="match status" value="1"/>
</dbReference>
<comment type="caution">
    <text evidence="5">The sequence shown here is derived from an EMBL/GenBank/DDBJ whole genome shotgun (WGS) entry which is preliminary data.</text>
</comment>
<evidence type="ECO:0000313" key="5">
    <source>
        <dbReference type="EMBL" id="OMG53530.1"/>
    </source>
</evidence>
<dbReference type="InterPro" id="IPR000160">
    <property type="entry name" value="GGDEF_dom"/>
</dbReference>
<dbReference type="SUPFAM" id="SSF55073">
    <property type="entry name" value="Nucleotide cyclase"/>
    <property type="match status" value="1"/>
</dbReference>
<sequence length="365" mass="40219">MSDKRRILIADPSRVARTALVKHLRDDFDVREEGDGESAWQTLVLDASIVAVVSSIDLGRTNGYELLSRLRENRLQRLSDMPFFLLISKDETAPNRDAARDRGVSDFVVRGMAGSEIRQRIGRLVNWDISTSIAPNAPASTYEPPPPFPVRTIICRKLCDDMASRAADDSTPACILTFGLESEEAITQRFGEAVMREIGERIAHVVREKIGRHDSIGHAGKSAYVIVSPGTSLATATAFAQRVCRALGERNVQVGDQRMRIGISAGIASLPADSGRTAAQLIDLALQRLDLARQTPGGQVVASDPAADDPFVRMRELLRQENTASQLGQAGLEMMPLLRMFEQQFHFGLPLERMEARFQQQTAPE</sequence>
<evidence type="ECO:0000259" key="3">
    <source>
        <dbReference type="PROSITE" id="PS50110"/>
    </source>
</evidence>
<keyword evidence="1" id="KW-0597">Phosphoprotein</keyword>
<dbReference type="Pfam" id="PF00990">
    <property type="entry name" value="GGDEF"/>
    <property type="match status" value="1"/>
</dbReference>
<dbReference type="RefSeq" id="WP_076094283.1">
    <property type="nucleotide sequence ID" value="NZ_MTHD01000003.1"/>
</dbReference>
<dbReference type="Gene3D" id="3.40.50.2300">
    <property type="match status" value="1"/>
</dbReference>
<gene>
    <name evidence="5" type="ORF">BJN45_08745</name>
</gene>
<dbReference type="PANTHER" id="PTHR44591">
    <property type="entry name" value="STRESS RESPONSE REGULATOR PROTEIN 1"/>
    <property type="match status" value="1"/>
</dbReference>
<evidence type="ECO:0000256" key="2">
    <source>
        <dbReference type="PROSITE-ProRule" id="PRU00169"/>
    </source>
</evidence>
<dbReference type="Pfam" id="PF00072">
    <property type="entry name" value="Response_reg"/>
    <property type="match status" value="1"/>
</dbReference>
<dbReference type="PANTHER" id="PTHR44591:SF18">
    <property type="entry name" value="REGULATORY PROTEIN"/>
    <property type="match status" value="1"/>
</dbReference>
<dbReference type="GO" id="GO:0000160">
    <property type="term" value="P:phosphorelay signal transduction system"/>
    <property type="evidence" value="ECO:0007669"/>
    <property type="project" value="InterPro"/>
</dbReference>
<dbReference type="PROSITE" id="PS50887">
    <property type="entry name" value="GGDEF"/>
    <property type="match status" value="1"/>
</dbReference>
<comment type="caution">
    <text evidence="2">Lacks conserved residue(s) required for the propagation of feature annotation.</text>
</comment>
<feature type="domain" description="Response regulatory" evidence="3">
    <location>
        <begin position="6"/>
        <end position="125"/>
    </location>
</feature>
<accession>A0A1R1I4G0</accession>
<keyword evidence="6" id="KW-1185">Reference proteome</keyword>
<evidence type="ECO:0000256" key="1">
    <source>
        <dbReference type="ARBA" id="ARBA00022553"/>
    </source>
</evidence>
<dbReference type="InterPro" id="IPR011006">
    <property type="entry name" value="CheY-like_superfamily"/>
</dbReference>
<dbReference type="EMBL" id="MTHD01000003">
    <property type="protein sequence ID" value="OMG53530.1"/>
    <property type="molecule type" value="Genomic_DNA"/>
</dbReference>
<dbReference type="InterPro" id="IPR043128">
    <property type="entry name" value="Rev_trsase/Diguanyl_cyclase"/>
</dbReference>
<organism evidence="5 6">
    <name type="scientific">Azonexus hydrophilus</name>
    <dbReference type="NCBI Taxonomy" id="418702"/>
    <lineage>
        <taxon>Bacteria</taxon>
        <taxon>Pseudomonadati</taxon>
        <taxon>Pseudomonadota</taxon>
        <taxon>Betaproteobacteria</taxon>
        <taxon>Rhodocyclales</taxon>
        <taxon>Azonexaceae</taxon>
        <taxon>Azonexus</taxon>
    </lineage>
</organism>
<evidence type="ECO:0008006" key="7">
    <source>
        <dbReference type="Google" id="ProtNLM"/>
    </source>
</evidence>
<protein>
    <recommendedName>
        <fullName evidence="7">Diguanylate cyclase response regulator</fullName>
    </recommendedName>
</protein>
<dbReference type="OrthoDB" id="9178317at2"/>
<dbReference type="InterPro" id="IPR001789">
    <property type="entry name" value="Sig_transdc_resp-reg_receiver"/>
</dbReference>
<dbReference type="SUPFAM" id="SSF52172">
    <property type="entry name" value="CheY-like"/>
    <property type="match status" value="1"/>
</dbReference>
<evidence type="ECO:0000259" key="4">
    <source>
        <dbReference type="PROSITE" id="PS50887"/>
    </source>
</evidence>
<dbReference type="CDD" id="cd00156">
    <property type="entry name" value="REC"/>
    <property type="match status" value="1"/>
</dbReference>
<proteinExistence type="predicted"/>
<reference evidence="5 6" key="1">
    <citation type="submission" date="2016-10" db="EMBL/GenBank/DDBJ databases">
        <title>Alkaliphiles isolated from bioreactors.</title>
        <authorList>
            <person name="Salah Z."/>
            <person name="Rout S.P."/>
            <person name="Humphreys P.N."/>
        </authorList>
    </citation>
    <scope>NUCLEOTIDE SEQUENCE [LARGE SCALE GENOMIC DNA]</scope>
    <source>
        <strain evidence="5 6">ZS02</strain>
    </source>
</reference>
<dbReference type="AlphaFoldDB" id="A0A1R1I4G0"/>
<feature type="domain" description="GGDEF" evidence="4">
    <location>
        <begin position="171"/>
        <end position="305"/>
    </location>
</feature>
<evidence type="ECO:0000313" key="6">
    <source>
        <dbReference type="Proteomes" id="UP000187526"/>
    </source>
</evidence>
<dbReference type="InterPro" id="IPR050595">
    <property type="entry name" value="Bact_response_regulator"/>
</dbReference>
<name>A0A1R1I4G0_9RHOO</name>
<dbReference type="NCBIfam" id="TIGR00254">
    <property type="entry name" value="GGDEF"/>
    <property type="match status" value="1"/>
</dbReference>
<dbReference type="PROSITE" id="PS50110">
    <property type="entry name" value="RESPONSE_REGULATORY"/>
    <property type="match status" value="1"/>
</dbReference>
<dbReference type="STRING" id="418702.BJN45_08745"/>
<dbReference type="Proteomes" id="UP000187526">
    <property type="component" value="Unassembled WGS sequence"/>
</dbReference>
<dbReference type="InterPro" id="IPR029787">
    <property type="entry name" value="Nucleotide_cyclase"/>
</dbReference>
<dbReference type="SMART" id="SM00267">
    <property type="entry name" value="GGDEF"/>
    <property type="match status" value="1"/>
</dbReference>